<evidence type="ECO:0000313" key="3">
    <source>
        <dbReference type="Proteomes" id="UP000479190"/>
    </source>
</evidence>
<gene>
    <name evidence="2" type="ORF">TBRA_LOCUS2812</name>
</gene>
<dbReference type="EMBL" id="CADCXV010000548">
    <property type="protein sequence ID" value="CAB0030825.1"/>
    <property type="molecule type" value="Genomic_DNA"/>
</dbReference>
<organism evidence="2 3">
    <name type="scientific">Trichogramma brassicae</name>
    <dbReference type="NCBI Taxonomy" id="86971"/>
    <lineage>
        <taxon>Eukaryota</taxon>
        <taxon>Metazoa</taxon>
        <taxon>Ecdysozoa</taxon>
        <taxon>Arthropoda</taxon>
        <taxon>Hexapoda</taxon>
        <taxon>Insecta</taxon>
        <taxon>Pterygota</taxon>
        <taxon>Neoptera</taxon>
        <taxon>Endopterygota</taxon>
        <taxon>Hymenoptera</taxon>
        <taxon>Apocrita</taxon>
        <taxon>Proctotrupomorpha</taxon>
        <taxon>Chalcidoidea</taxon>
        <taxon>Trichogrammatidae</taxon>
        <taxon>Trichogramma</taxon>
    </lineage>
</organism>
<sequence length="296" mass="32915">MTAKDDLSRPPRFPGYHSNAQRYQKRRGARVTPDPMPVKPRIRGRPSARASRRQRVAAPNRAATTGADRNAGASDGVEGRTQSPRQNGDRAVMSSLLRRRNISLPGGIVRLLLRGRVSGLALQMGFWAVKSEFSTKAQRPSVGQVRAGRVRPVLLMGLWCEMVVGFPTKTCWTSSLSLGESTDRRIESVAYVTVASATLIPLSYFRSKRCGLRSDQAPASLPSCYLPLCSAEIPRPSLPRRQLSNEGGNHSSLRRRRRRTRENFPVRSLVVRVPVHPLPLFSRPRVRVSTWAGLTF</sequence>
<feature type="compositionally biased region" description="Polar residues" evidence="1">
    <location>
        <begin position="242"/>
        <end position="251"/>
    </location>
</feature>
<accession>A0A6H5I2Q5</accession>
<keyword evidence="3" id="KW-1185">Reference proteome</keyword>
<reference evidence="2 3" key="1">
    <citation type="submission" date="2020-02" db="EMBL/GenBank/DDBJ databases">
        <authorList>
            <person name="Ferguson B K."/>
        </authorList>
    </citation>
    <scope>NUCLEOTIDE SEQUENCE [LARGE SCALE GENOMIC DNA]</scope>
</reference>
<proteinExistence type="predicted"/>
<evidence type="ECO:0000313" key="2">
    <source>
        <dbReference type="EMBL" id="CAB0030825.1"/>
    </source>
</evidence>
<feature type="region of interest" description="Disordered" evidence="1">
    <location>
        <begin position="239"/>
        <end position="258"/>
    </location>
</feature>
<dbReference type="AlphaFoldDB" id="A0A6H5I2Q5"/>
<feature type="compositionally biased region" description="Basic residues" evidence="1">
    <location>
        <begin position="40"/>
        <end position="55"/>
    </location>
</feature>
<dbReference type="Proteomes" id="UP000479190">
    <property type="component" value="Unassembled WGS sequence"/>
</dbReference>
<evidence type="ECO:0000256" key="1">
    <source>
        <dbReference type="SAM" id="MobiDB-lite"/>
    </source>
</evidence>
<feature type="region of interest" description="Disordered" evidence="1">
    <location>
        <begin position="1"/>
        <end position="89"/>
    </location>
</feature>
<protein>
    <submittedName>
        <fullName evidence="2">Uncharacterized protein</fullName>
    </submittedName>
</protein>
<name>A0A6H5I2Q5_9HYME</name>